<accession>A0A081C7L7</accession>
<proteinExistence type="predicted"/>
<dbReference type="HOGENOM" id="CLU_2462797_0_0_0"/>
<dbReference type="Proteomes" id="UP000030661">
    <property type="component" value="Unassembled WGS sequence"/>
</dbReference>
<keyword evidence="2" id="KW-1185">Reference proteome</keyword>
<dbReference type="InterPro" id="IPR025427">
    <property type="entry name" value="DUF4160"/>
</dbReference>
<organism evidence="1">
    <name type="scientific">Vecturithrix granuli</name>
    <dbReference type="NCBI Taxonomy" id="1499967"/>
    <lineage>
        <taxon>Bacteria</taxon>
        <taxon>Candidatus Moduliflexota</taxon>
        <taxon>Candidatus Vecturitrichia</taxon>
        <taxon>Candidatus Vecturitrichales</taxon>
        <taxon>Candidatus Vecturitrichaceae</taxon>
        <taxon>Candidatus Vecturithrix</taxon>
    </lineage>
</organism>
<dbReference type="Pfam" id="PF13711">
    <property type="entry name" value="DUF4160"/>
    <property type="match status" value="1"/>
</dbReference>
<dbReference type="AlphaFoldDB" id="A0A081C7L7"/>
<name>A0A081C7L7_VECG1</name>
<evidence type="ECO:0008006" key="3">
    <source>
        <dbReference type="Google" id="ProtNLM"/>
    </source>
</evidence>
<evidence type="ECO:0000313" key="2">
    <source>
        <dbReference type="Proteomes" id="UP000030661"/>
    </source>
</evidence>
<sequence>MAVIAMFYGIIVSMYYFDHRQHHVPHLHIKYQDQEAVIAILDGEILEGDLRSCFKSLQVRSAKALLSLSKQSFDTPVHLSRNARCMDF</sequence>
<protein>
    <recommendedName>
        <fullName evidence="3">DUF4160 domain-containing protein</fullName>
    </recommendedName>
</protein>
<dbReference type="EMBL" id="DF820473">
    <property type="protein sequence ID" value="GAK60572.1"/>
    <property type="molecule type" value="Genomic_DNA"/>
</dbReference>
<dbReference type="STRING" id="1499967.U27_00469"/>
<gene>
    <name evidence="1" type="ORF">U27_00469</name>
</gene>
<reference evidence="1" key="1">
    <citation type="journal article" date="2015" name="PeerJ">
        <title>First genomic representation of candidate bacterial phylum KSB3 points to enhanced environmental sensing as a trigger of wastewater bulking.</title>
        <authorList>
            <person name="Sekiguchi Y."/>
            <person name="Ohashi A."/>
            <person name="Parks D.H."/>
            <person name="Yamauchi T."/>
            <person name="Tyson G.W."/>
            <person name="Hugenholtz P."/>
        </authorList>
    </citation>
    <scope>NUCLEOTIDE SEQUENCE [LARGE SCALE GENOMIC DNA]</scope>
</reference>
<evidence type="ECO:0000313" key="1">
    <source>
        <dbReference type="EMBL" id="GAK60572.1"/>
    </source>
</evidence>